<dbReference type="Proteomes" id="UP000309016">
    <property type="component" value="Chromosome"/>
</dbReference>
<name>A0A5B7X2I2_9FLAO</name>
<dbReference type="RefSeq" id="WP_139065456.1">
    <property type="nucleotide sequence ID" value="NZ_CP040812.1"/>
</dbReference>
<dbReference type="PANTHER" id="PTHR23150:SF19">
    <property type="entry name" value="FORMYLGLYCINE-GENERATING ENZYME"/>
    <property type="match status" value="1"/>
</dbReference>
<dbReference type="PANTHER" id="PTHR23150">
    <property type="entry name" value="SULFATASE MODIFYING FACTOR 1, 2"/>
    <property type="match status" value="1"/>
</dbReference>
<dbReference type="SUPFAM" id="SSF56436">
    <property type="entry name" value="C-type lectin-like"/>
    <property type="match status" value="1"/>
</dbReference>
<proteinExistence type="predicted"/>
<dbReference type="InterPro" id="IPR016187">
    <property type="entry name" value="CTDL_fold"/>
</dbReference>
<evidence type="ECO:0000259" key="1">
    <source>
        <dbReference type="Pfam" id="PF03781"/>
    </source>
</evidence>
<evidence type="ECO:0000313" key="2">
    <source>
        <dbReference type="EMBL" id="QCY68871.1"/>
    </source>
</evidence>
<dbReference type="InterPro" id="IPR005532">
    <property type="entry name" value="SUMF_dom"/>
</dbReference>
<dbReference type="Gene3D" id="3.90.1580.10">
    <property type="entry name" value="paralog of FGE (formylglycine-generating enzyme)"/>
    <property type="match status" value="1"/>
</dbReference>
<feature type="domain" description="Sulfatase-modifying factor enzyme-like" evidence="1">
    <location>
        <begin position="46"/>
        <end position="354"/>
    </location>
</feature>
<dbReference type="KEGG" id="afla:FHG64_05345"/>
<keyword evidence="3" id="KW-1185">Reference proteome</keyword>
<evidence type="ECO:0000313" key="3">
    <source>
        <dbReference type="Proteomes" id="UP000309016"/>
    </source>
</evidence>
<dbReference type="AlphaFoldDB" id="A0A5B7X2I2"/>
<dbReference type="InterPro" id="IPR051043">
    <property type="entry name" value="Sulfatase_Mod_Factor_Kinase"/>
</dbReference>
<dbReference type="EMBL" id="CP040812">
    <property type="protein sequence ID" value="QCY68871.1"/>
    <property type="molecule type" value="Genomic_DNA"/>
</dbReference>
<organism evidence="2 3">
    <name type="scientific">Antarcticibacterium flavum</name>
    <dbReference type="NCBI Taxonomy" id="2058175"/>
    <lineage>
        <taxon>Bacteria</taxon>
        <taxon>Pseudomonadati</taxon>
        <taxon>Bacteroidota</taxon>
        <taxon>Flavobacteriia</taxon>
        <taxon>Flavobacteriales</taxon>
        <taxon>Flavobacteriaceae</taxon>
        <taxon>Antarcticibacterium</taxon>
    </lineage>
</organism>
<reference evidence="2 3" key="1">
    <citation type="submission" date="2019-06" db="EMBL/GenBank/DDBJ databases">
        <title>Complete genome sequence of Antarcticibacterium flavum KCTC 52984T from an Antarctic marine sediment.</title>
        <authorList>
            <person name="Lee Y.M."/>
            <person name="Shin S.C."/>
        </authorList>
    </citation>
    <scope>NUCLEOTIDE SEQUENCE [LARGE SCALE GENOMIC DNA]</scope>
    <source>
        <strain evidence="2 3">KCTC 52984</strain>
    </source>
</reference>
<sequence length="369" mass="41540">MNLSKSFFFLIPVLLMGCKETAEKEEPVAAEKYEATEQPADIEAPEGMVWIPGGIFQQGATGEDKQAMSHEKPAHPVYVDGFFMDETEVTNREFAKFIDATGYITLAERELSWEELQQQLPPGTPKPADSLLQPGSLVFNKPNEEVKNLHDFRRWWVWQVGANWKQPEGPGSSIEGKEDHPVVHVAYEDAVAYSDWVGRRLPTEAEWEFAARGGEENSRFSWGDDENVLEERANTWTGEFPVNNNEADGYEGSAPVKSFPPNNYGLYDMAGNVWEFTSDSYDPQYYRKLLDKGVAENPQGPESAYKGYNPNLNAKVIKGGSYLCHASYCASYRVSAKMPQTMDSSHGHLGFRTVATQEMLRKIIKNQNL</sequence>
<protein>
    <submittedName>
        <fullName evidence="2">Formylglycine-generating enzyme family protein</fullName>
    </submittedName>
</protein>
<dbReference type="GO" id="GO:0120147">
    <property type="term" value="F:formylglycine-generating oxidase activity"/>
    <property type="evidence" value="ECO:0007669"/>
    <property type="project" value="TreeGrafter"/>
</dbReference>
<accession>A0A5B7X2I2</accession>
<dbReference type="InterPro" id="IPR042095">
    <property type="entry name" value="SUMF_sf"/>
</dbReference>
<dbReference type="Pfam" id="PF03781">
    <property type="entry name" value="FGE-sulfatase"/>
    <property type="match status" value="1"/>
</dbReference>
<gene>
    <name evidence="2" type="ORF">FHG64_05345</name>
</gene>
<dbReference type="OrthoDB" id="9768004at2"/>
<dbReference type="PROSITE" id="PS51257">
    <property type="entry name" value="PROKAR_LIPOPROTEIN"/>
    <property type="match status" value="1"/>
</dbReference>